<sequence>MADNEVIKRSKRKHVRQPPAVPFLWEESPGVAKKHWRPVIYSVTTLALPSPEKLVASAPFSWEEKPRKPIPGFSQPPMESALTTWQDSQQHDDYNFDNAGTDGSDHHIDKEVTFDSDLESFSFETDYSFSSLPSLLANCLVLSSAVSTAVPVLKTSSNNDINDQLESSSSPASEIDSRSSYETGISSLTRASFLDCFSPLYTPNSAFLGKEEYSKHGSNPSLELNNIHFHHESDSNTVAKRTATLGELITMSRRSRRRKAVQMGTQNLSMEFKNGKAFSCYLFGAGINMIGVLQRKMDHPKLKLT</sequence>
<dbReference type="PANTHER" id="PTHR37767:SF1">
    <property type="entry name" value="HYDROXYPROLINE-RICH GLYCOPROTEIN FAMILY PROTEIN"/>
    <property type="match status" value="1"/>
</dbReference>
<feature type="region of interest" description="Disordered" evidence="1">
    <location>
        <begin position="156"/>
        <end position="178"/>
    </location>
</feature>
<evidence type="ECO:0000313" key="2">
    <source>
        <dbReference type="EMBL" id="OAY30459.1"/>
    </source>
</evidence>
<dbReference type="EMBL" id="CM004400">
    <property type="protein sequence ID" value="OAY30459.1"/>
    <property type="molecule type" value="Genomic_DNA"/>
</dbReference>
<dbReference type="InterPro" id="IPR007789">
    <property type="entry name" value="DUF688"/>
</dbReference>
<protein>
    <submittedName>
        <fullName evidence="2">Uncharacterized protein</fullName>
    </submittedName>
</protein>
<dbReference type="AlphaFoldDB" id="A0A2C9UJD6"/>
<feature type="compositionally biased region" description="Polar residues" evidence="1">
    <location>
        <begin position="156"/>
        <end position="166"/>
    </location>
</feature>
<organism evidence="2 3">
    <name type="scientific">Manihot esculenta</name>
    <name type="common">Cassava</name>
    <name type="synonym">Jatropha manihot</name>
    <dbReference type="NCBI Taxonomy" id="3983"/>
    <lineage>
        <taxon>Eukaryota</taxon>
        <taxon>Viridiplantae</taxon>
        <taxon>Streptophyta</taxon>
        <taxon>Embryophyta</taxon>
        <taxon>Tracheophyta</taxon>
        <taxon>Spermatophyta</taxon>
        <taxon>Magnoliopsida</taxon>
        <taxon>eudicotyledons</taxon>
        <taxon>Gunneridae</taxon>
        <taxon>Pentapetalae</taxon>
        <taxon>rosids</taxon>
        <taxon>fabids</taxon>
        <taxon>Malpighiales</taxon>
        <taxon>Euphorbiaceae</taxon>
        <taxon>Crotonoideae</taxon>
        <taxon>Manihoteae</taxon>
        <taxon>Manihot</taxon>
    </lineage>
</organism>
<reference evidence="3" key="1">
    <citation type="journal article" date="2016" name="Nat. Biotechnol.">
        <title>Sequencing wild and cultivated cassava and related species reveals extensive interspecific hybridization and genetic diversity.</title>
        <authorList>
            <person name="Bredeson J.V."/>
            <person name="Lyons J.B."/>
            <person name="Prochnik S.E."/>
            <person name="Wu G.A."/>
            <person name="Ha C.M."/>
            <person name="Edsinger-Gonzales E."/>
            <person name="Grimwood J."/>
            <person name="Schmutz J."/>
            <person name="Rabbi I.Y."/>
            <person name="Egesi C."/>
            <person name="Nauluvula P."/>
            <person name="Lebot V."/>
            <person name="Ndunguru J."/>
            <person name="Mkamilo G."/>
            <person name="Bart R.S."/>
            <person name="Setter T.L."/>
            <person name="Gleadow R.M."/>
            <person name="Kulakow P."/>
            <person name="Ferguson M.E."/>
            <person name="Rounsley S."/>
            <person name="Rokhsar D.S."/>
        </authorList>
    </citation>
    <scope>NUCLEOTIDE SEQUENCE [LARGE SCALE GENOMIC DNA]</scope>
    <source>
        <strain evidence="3">cv. AM560-2</strain>
    </source>
</reference>
<accession>A0A2C9UJD6</accession>
<comment type="caution">
    <text evidence="2">The sequence shown here is derived from an EMBL/GenBank/DDBJ whole genome shotgun (WGS) entry which is preliminary data.</text>
</comment>
<dbReference type="OrthoDB" id="1938864at2759"/>
<feature type="compositionally biased region" description="Low complexity" evidence="1">
    <location>
        <begin position="167"/>
        <end position="178"/>
    </location>
</feature>
<gene>
    <name evidence="2" type="ORF">MANES_14G032600v8</name>
</gene>
<evidence type="ECO:0000256" key="1">
    <source>
        <dbReference type="SAM" id="MobiDB-lite"/>
    </source>
</evidence>
<evidence type="ECO:0000313" key="3">
    <source>
        <dbReference type="Proteomes" id="UP000091857"/>
    </source>
</evidence>
<keyword evidence="3" id="KW-1185">Reference proteome</keyword>
<dbReference type="PANTHER" id="PTHR37767">
    <property type="entry name" value="HYDROXYPROLINE-RICH GLYCOPROTEIN FAMILY PROTEIN"/>
    <property type="match status" value="1"/>
</dbReference>
<dbReference type="Pfam" id="PF05097">
    <property type="entry name" value="DUF688"/>
    <property type="match status" value="1"/>
</dbReference>
<name>A0A2C9UJD6_MANES</name>
<proteinExistence type="predicted"/>
<dbReference type="Gramene" id="Manes.14G032600.1.v8.1">
    <property type="protein sequence ID" value="Manes.14G032600.1.v8.1.CDS"/>
    <property type="gene ID" value="Manes.14G032600.v8.1"/>
</dbReference>
<dbReference type="Proteomes" id="UP000091857">
    <property type="component" value="Chromosome 14"/>
</dbReference>